<dbReference type="InterPro" id="IPR001374">
    <property type="entry name" value="R3H_dom"/>
</dbReference>
<dbReference type="Proteomes" id="UP000681722">
    <property type="component" value="Unassembled WGS sequence"/>
</dbReference>
<dbReference type="Proteomes" id="UP000677228">
    <property type="component" value="Unassembled WGS sequence"/>
</dbReference>
<dbReference type="EMBL" id="CAJNOK010006081">
    <property type="protein sequence ID" value="CAF0992899.1"/>
    <property type="molecule type" value="Genomic_DNA"/>
</dbReference>
<dbReference type="PANTHER" id="PTHR48430:SF1">
    <property type="entry name" value="PARTNER OF XRN-2 PROTEIN 1"/>
    <property type="match status" value="1"/>
</dbReference>
<dbReference type="Pfam" id="PF01585">
    <property type="entry name" value="G-patch"/>
    <property type="match status" value="1"/>
</dbReference>
<organism evidence="7 11">
    <name type="scientific">Didymodactylos carnosus</name>
    <dbReference type="NCBI Taxonomy" id="1234261"/>
    <lineage>
        <taxon>Eukaryota</taxon>
        <taxon>Metazoa</taxon>
        <taxon>Spiralia</taxon>
        <taxon>Gnathifera</taxon>
        <taxon>Rotifera</taxon>
        <taxon>Eurotatoria</taxon>
        <taxon>Bdelloidea</taxon>
        <taxon>Philodinida</taxon>
        <taxon>Philodinidae</taxon>
        <taxon>Didymodactylos</taxon>
    </lineage>
</organism>
<evidence type="ECO:0000313" key="10">
    <source>
        <dbReference type="EMBL" id="CAF3762793.1"/>
    </source>
</evidence>
<keyword evidence="1" id="KW-0694">RNA-binding</keyword>
<feature type="domain" description="XRN2-binding (XTBD)" evidence="6">
    <location>
        <begin position="19"/>
        <end position="106"/>
    </location>
</feature>
<feature type="region of interest" description="Disordered" evidence="2">
    <location>
        <begin position="90"/>
        <end position="129"/>
    </location>
</feature>
<protein>
    <recommendedName>
        <fullName evidence="12">G-patch domain-containing protein</fullName>
    </recommendedName>
</protein>
<keyword evidence="11" id="KW-1185">Reference proteome</keyword>
<dbReference type="InterPro" id="IPR021859">
    <property type="entry name" value="XTBD"/>
</dbReference>
<feature type="compositionally biased region" description="Basic residues" evidence="2">
    <location>
        <begin position="1022"/>
        <end position="1041"/>
    </location>
</feature>
<feature type="domain" description="G-patch" evidence="4">
    <location>
        <begin position="868"/>
        <end position="913"/>
    </location>
</feature>
<feature type="compositionally biased region" description="Low complexity" evidence="2">
    <location>
        <begin position="98"/>
        <end position="107"/>
    </location>
</feature>
<dbReference type="PANTHER" id="PTHR48430">
    <property type="entry name" value="PARTNER OF XRN-2 PROTEIN 1"/>
    <property type="match status" value="1"/>
</dbReference>
<dbReference type="InterPro" id="IPR014720">
    <property type="entry name" value="dsRBD_dom"/>
</dbReference>
<dbReference type="GO" id="GO:0003723">
    <property type="term" value="F:RNA binding"/>
    <property type="evidence" value="ECO:0007669"/>
    <property type="project" value="UniProtKB-UniRule"/>
</dbReference>
<dbReference type="PROSITE" id="PS50137">
    <property type="entry name" value="DS_RBD"/>
    <property type="match status" value="1"/>
</dbReference>
<dbReference type="Proteomes" id="UP000663829">
    <property type="component" value="Unassembled WGS sequence"/>
</dbReference>
<sequence>MQTNQLSSELFSGKELKDIERFRSSSESDQQWMYRKLFIETYWNEYNEERLLCLAQCYANTKCLGCKYSEPLKTLLEQLEKKLILTNNDPSTSSISVNTDTTLLNTNGGHKRTKPSDEEDEHNAKKTRREDEMIAVPGQLTVPLTKQVTPIEQKSSSFKPFSSTSNFVSFCSTPQPPALMQLSFIDHPSTLQSKPGTDNNVLSMTSVPKSTLLYDTSEMKSRKLNIITEELKNDQHQGTDENDVTIDHFYKICNKHRIYIDYRPDDSSHSYNNSASRTFFTQTFHGKLYIDDVFICAGQGPNKKSCKQKCFLKAYEYLVKHEYGVKSLFESTTTATTITTAATTQLTDKRQYELVLKDVDETFSIPTTHPMSNSNMVNFVEARDKSTIAERTARQQFKLEQNQYYRKSHHQQPSVFYDYDDPEQQLPPPVPPPPPRKPSRWNQLRSMSPPPPVPHQQAEYAGNELIYPFPKLKKLKQTTDKNIHSGVVPAVNDTGKADDYIKLDDSQQELVIKESDEEMEQPVSLSPVDSASILQQRAKLCKLQPFVFSLLNSLADPSHAIDLISTEINKYHLQAEFECADHASSAQGFHGHLIIEQICISEGYGTSKKLAKKETYANALKSISQAKSFSLELKNNVQWMLACHQDIDEGLLKCPPPPPIRRRFDRPPLPVPVTLSATSAIRYFHERLQQQTIIPDPPTEDITTPDLSKCVTTPDDEILLNIQRLIPNTFVVFEPLDFRPDLPGSYVSVLFTSMSKNRLELKHEFLLIPKGFLCTLYINDQFFMSLVANTKTGSKQLAAMKVCELLKSLYPSIKMKSIEQASITQESAEGPLILPPSLTSVNVKRVTRVHLFEHYDGSFWSSNTTCAKEDVATKLMKKMGWDGGGIGKQGQGIAEPIQVEDLHGRKGLGSNRLFPNNNFIRNLRRILEEFIQLNNDDQELLFINEFNNEERKTIHKESMKLNLQSTSYGQKEQRYIRVQHKRTTDQLIDHLLTHNGNTKRYELKTAEPIKPKDTTDNDIVSKKKVKTKSKKKHSHHHHDRSKKSSTDRDKKKDKKSKKSKE</sequence>
<dbReference type="Pfam" id="PF01424">
    <property type="entry name" value="R3H"/>
    <property type="match status" value="1"/>
</dbReference>
<proteinExistence type="predicted"/>
<dbReference type="Gene3D" id="3.30.1370.50">
    <property type="entry name" value="R3H-like domain"/>
    <property type="match status" value="1"/>
</dbReference>
<feature type="domain" description="DRBM" evidence="3">
    <location>
        <begin position="556"/>
        <end position="625"/>
    </location>
</feature>
<dbReference type="PROSITE" id="PS51061">
    <property type="entry name" value="R3H"/>
    <property type="match status" value="1"/>
</dbReference>
<evidence type="ECO:0000313" key="8">
    <source>
        <dbReference type="EMBL" id="CAF0992899.1"/>
    </source>
</evidence>
<dbReference type="EMBL" id="CAJOBA010006086">
    <property type="protein sequence ID" value="CAF3762793.1"/>
    <property type="molecule type" value="Genomic_DNA"/>
</dbReference>
<dbReference type="Proteomes" id="UP000682733">
    <property type="component" value="Unassembled WGS sequence"/>
</dbReference>
<evidence type="ECO:0000313" key="11">
    <source>
        <dbReference type="Proteomes" id="UP000663829"/>
    </source>
</evidence>
<evidence type="ECO:0000259" key="6">
    <source>
        <dbReference type="PROSITE" id="PS51827"/>
    </source>
</evidence>
<evidence type="ECO:0000256" key="1">
    <source>
        <dbReference type="PROSITE-ProRule" id="PRU00266"/>
    </source>
</evidence>
<dbReference type="Pfam" id="PF11952">
    <property type="entry name" value="XTBD"/>
    <property type="match status" value="1"/>
</dbReference>
<feature type="region of interest" description="Disordered" evidence="2">
    <location>
        <begin position="415"/>
        <end position="455"/>
    </location>
</feature>
<feature type="compositionally biased region" description="Basic and acidic residues" evidence="2">
    <location>
        <begin position="1002"/>
        <end position="1021"/>
    </location>
</feature>
<dbReference type="OrthoDB" id="2359216at2759"/>
<dbReference type="PROSITE" id="PS50174">
    <property type="entry name" value="G_PATCH"/>
    <property type="match status" value="1"/>
</dbReference>
<dbReference type="SUPFAM" id="SSF54768">
    <property type="entry name" value="dsRNA-binding domain-like"/>
    <property type="match status" value="1"/>
</dbReference>
<accession>A0A813SWE9</accession>
<evidence type="ECO:0000313" key="7">
    <source>
        <dbReference type="EMBL" id="CAF0806322.1"/>
    </source>
</evidence>
<dbReference type="AlphaFoldDB" id="A0A813SWE9"/>
<feature type="region of interest" description="Disordered" evidence="2">
    <location>
        <begin position="1002"/>
        <end position="1061"/>
    </location>
</feature>
<evidence type="ECO:0000256" key="2">
    <source>
        <dbReference type="SAM" id="MobiDB-lite"/>
    </source>
</evidence>
<dbReference type="SMART" id="SM00358">
    <property type="entry name" value="DSRM"/>
    <property type="match status" value="3"/>
</dbReference>
<name>A0A813SWE9_9BILA</name>
<evidence type="ECO:0008006" key="12">
    <source>
        <dbReference type="Google" id="ProtNLM"/>
    </source>
</evidence>
<dbReference type="PROSITE" id="PS51827">
    <property type="entry name" value="XTBD"/>
    <property type="match status" value="1"/>
</dbReference>
<dbReference type="EMBL" id="CAJNOQ010000484">
    <property type="protein sequence ID" value="CAF0806322.1"/>
    <property type="molecule type" value="Genomic_DNA"/>
</dbReference>
<feature type="domain" description="R3H" evidence="5">
    <location>
        <begin position="917"/>
        <end position="982"/>
    </location>
</feature>
<reference evidence="7" key="1">
    <citation type="submission" date="2021-02" db="EMBL/GenBank/DDBJ databases">
        <authorList>
            <person name="Nowell W R."/>
        </authorList>
    </citation>
    <scope>NUCLEOTIDE SEQUENCE</scope>
</reference>
<dbReference type="SUPFAM" id="SSF82708">
    <property type="entry name" value="R3H domain"/>
    <property type="match status" value="1"/>
</dbReference>
<gene>
    <name evidence="7" type="ORF">GPM918_LOCUS3792</name>
    <name evidence="8" type="ORF">OVA965_LOCUS14165</name>
    <name evidence="9" type="ORF">SRO942_LOCUS3792</name>
    <name evidence="10" type="ORF">TMI583_LOCUS14166</name>
</gene>
<dbReference type="InterPro" id="IPR036867">
    <property type="entry name" value="R3H_dom_sf"/>
</dbReference>
<dbReference type="InterPro" id="IPR000467">
    <property type="entry name" value="G_patch_dom"/>
</dbReference>
<feature type="compositionally biased region" description="Pro residues" evidence="2">
    <location>
        <begin position="425"/>
        <end position="436"/>
    </location>
</feature>
<evidence type="ECO:0000259" key="5">
    <source>
        <dbReference type="PROSITE" id="PS51061"/>
    </source>
</evidence>
<dbReference type="SMART" id="SM00443">
    <property type="entry name" value="G_patch"/>
    <property type="match status" value="1"/>
</dbReference>
<dbReference type="EMBL" id="CAJOBC010000484">
    <property type="protein sequence ID" value="CAF3591749.1"/>
    <property type="molecule type" value="Genomic_DNA"/>
</dbReference>
<feature type="compositionally biased region" description="Basic residues" evidence="2">
    <location>
        <begin position="1051"/>
        <end position="1061"/>
    </location>
</feature>
<evidence type="ECO:0000259" key="3">
    <source>
        <dbReference type="PROSITE" id="PS50137"/>
    </source>
</evidence>
<comment type="caution">
    <text evidence="7">The sequence shown here is derived from an EMBL/GenBank/DDBJ whole genome shotgun (WGS) entry which is preliminary data.</text>
</comment>
<evidence type="ECO:0000259" key="4">
    <source>
        <dbReference type="PROSITE" id="PS50174"/>
    </source>
</evidence>
<evidence type="ECO:0000313" key="9">
    <source>
        <dbReference type="EMBL" id="CAF3591749.1"/>
    </source>
</evidence>